<evidence type="ECO:0000256" key="3">
    <source>
        <dbReference type="ARBA" id="ARBA00022917"/>
    </source>
</evidence>
<organism evidence="4 5">
    <name type="scientific">Lentinula detonsa</name>
    <dbReference type="NCBI Taxonomy" id="2804962"/>
    <lineage>
        <taxon>Eukaryota</taxon>
        <taxon>Fungi</taxon>
        <taxon>Dikarya</taxon>
        <taxon>Basidiomycota</taxon>
        <taxon>Agaricomycotina</taxon>
        <taxon>Agaricomycetes</taxon>
        <taxon>Agaricomycetidae</taxon>
        <taxon>Agaricales</taxon>
        <taxon>Marasmiineae</taxon>
        <taxon>Omphalotaceae</taxon>
        <taxon>Lentinula</taxon>
    </lineage>
</organism>
<sequence length="234" mass="26339">MPERLSDAIASGYYESRNDCPTFRVKVAFKIISTNTNRLILSHPPTRCLHASVIIHSKFRKPKNDKIPFTEVHLVGNDGLVKIGLQDLLAKVDTEDFYVELQATEPLAVVKIINKKEAAARRKQAKEQQKSNTRKNVKKEFQFTWGMAIGDLEHKLGRAKAELKRGSRVDLVFAPKSGQKAPPMAQMHERLQLIADKVADLGTEWKTRELSKGIGALFVESHGVQHDETEDTSE</sequence>
<dbReference type="PANTHER" id="PTHR10938:SF0">
    <property type="entry name" value="TRANSLATION INITIATION FACTOR IF-3, MITOCHONDRIAL"/>
    <property type="match status" value="1"/>
</dbReference>
<name>A0A9W8NQC8_9AGAR</name>
<dbReference type="AlphaFoldDB" id="A0A9W8NQC8"/>
<comment type="caution">
    <text evidence="4">The sequence shown here is derived from an EMBL/GenBank/DDBJ whole genome shotgun (WGS) entry which is preliminary data.</text>
</comment>
<dbReference type="EMBL" id="JANVFU010000021">
    <property type="protein sequence ID" value="KAJ3738898.1"/>
    <property type="molecule type" value="Genomic_DNA"/>
</dbReference>
<reference evidence="4 5" key="1">
    <citation type="journal article" date="2023" name="Proc. Natl. Acad. Sci. U.S.A.">
        <title>A global phylogenomic analysis of the shiitake genus Lentinula.</title>
        <authorList>
            <person name="Sierra-Patev S."/>
            <person name="Min B."/>
            <person name="Naranjo-Ortiz M."/>
            <person name="Looney B."/>
            <person name="Konkel Z."/>
            <person name="Slot J.C."/>
            <person name="Sakamoto Y."/>
            <person name="Steenwyk J.L."/>
            <person name="Rokas A."/>
            <person name="Carro J."/>
            <person name="Camarero S."/>
            <person name="Ferreira P."/>
            <person name="Molpeceres G."/>
            <person name="Ruiz-Duenas F.J."/>
            <person name="Serrano A."/>
            <person name="Henrissat B."/>
            <person name="Drula E."/>
            <person name="Hughes K.W."/>
            <person name="Mata J.L."/>
            <person name="Ishikawa N.K."/>
            <person name="Vargas-Isla R."/>
            <person name="Ushijima S."/>
            <person name="Smith C.A."/>
            <person name="Donoghue J."/>
            <person name="Ahrendt S."/>
            <person name="Andreopoulos W."/>
            <person name="He G."/>
            <person name="LaButti K."/>
            <person name="Lipzen A."/>
            <person name="Ng V."/>
            <person name="Riley R."/>
            <person name="Sandor L."/>
            <person name="Barry K."/>
            <person name="Martinez A.T."/>
            <person name="Xiao Y."/>
            <person name="Gibbons J.G."/>
            <person name="Terashima K."/>
            <person name="Grigoriev I.V."/>
            <person name="Hibbett D."/>
        </authorList>
    </citation>
    <scope>NUCLEOTIDE SEQUENCE [LARGE SCALE GENOMIC DNA]</scope>
    <source>
        <strain evidence="4 5">TFB7810</strain>
    </source>
</reference>
<evidence type="ECO:0000256" key="2">
    <source>
        <dbReference type="ARBA" id="ARBA00022540"/>
    </source>
</evidence>
<evidence type="ECO:0000256" key="1">
    <source>
        <dbReference type="ARBA" id="ARBA00005439"/>
    </source>
</evidence>
<evidence type="ECO:0000313" key="4">
    <source>
        <dbReference type="EMBL" id="KAJ3738898.1"/>
    </source>
</evidence>
<dbReference type="Gene3D" id="3.30.110.10">
    <property type="entry name" value="Translation initiation factor 3 (IF-3), C-terminal domain"/>
    <property type="match status" value="1"/>
</dbReference>
<dbReference type="GO" id="GO:0005739">
    <property type="term" value="C:mitochondrion"/>
    <property type="evidence" value="ECO:0007669"/>
    <property type="project" value="TreeGrafter"/>
</dbReference>
<dbReference type="GO" id="GO:0043022">
    <property type="term" value="F:ribosome binding"/>
    <property type="evidence" value="ECO:0007669"/>
    <property type="project" value="TreeGrafter"/>
</dbReference>
<protein>
    <submittedName>
        <fullName evidence="4">Uncharacterized protein</fullName>
    </submittedName>
</protein>
<dbReference type="Proteomes" id="UP001142393">
    <property type="component" value="Unassembled WGS sequence"/>
</dbReference>
<evidence type="ECO:0000313" key="5">
    <source>
        <dbReference type="Proteomes" id="UP001142393"/>
    </source>
</evidence>
<dbReference type="PANTHER" id="PTHR10938">
    <property type="entry name" value="TRANSLATION INITIATION FACTOR IF-3"/>
    <property type="match status" value="1"/>
</dbReference>
<dbReference type="GO" id="GO:0032790">
    <property type="term" value="P:ribosome disassembly"/>
    <property type="evidence" value="ECO:0007669"/>
    <property type="project" value="TreeGrafter"/>
</dbReference>
<dbReference type="GO" id="GO:0003743">
    <property type="term" value="F:translation initiation factor activity"/>
    <property type="evidence" value="ECO:0007669"/>
    <property type="project" value="UniProtKB-KW"/>
</dbReference>
<accession>A0A9W8NQC8</accession>
<dbReference type="InterPro" id="IPR036788">
    <property type="entry name" value="T_IF-3_C_sf"/>
</dbReference>
<keyword evidence="2" id="KW-0396">Initiation factor</keyword>
<keyword evidence="3" id="KW-0648">Protein biosynthesis</keyword>
<dbReference type="SUPFAM" id="SSF55200">
    <property type="entry name" value="Translation initiation factor IF3, C-terminal domain"/>
    <property type="match status" value="1"/>
</dbReference>
<comment type="similarity">
    <text evidence="1">Belongs to the IF-3 family.</text>
</comment>
<proteinExistence type="inferred from homology"/>
<dbReference type="GO" id="GO:0070124">
    <property type="term" value="P:mitochondrial translational initiation"/>
    <property type="evidence" value="ECO:0007669"/>
    <property type="project" value="TreeGrafter"/>
</dbReference>
<gene>
    <name evidence="4" type="ORF">DFH05DRAFT_1464238</name>
</gene>
<keyword evidence="5" id="KW-1185">Reference proteome</keyword>
<dbReference type="InterPro" id="IPR001288">
    <property type="entry name" value="Translation_initiation_fac_3"/>
</dbReference>